<feature type="transmembrane region" description="Helical" evidence="1">
    <location>
        <begin position="191"/>
        <end position="214"/>
    </location>
</feature>
<dbReference type="AlphaFoldDB" id="A0A8J7M5J5"/>
<gene>
    <name evidence="2" type="ORF">H0I76_05865</name>
</gene>
<comment type="caution">
    <text evidence="2">The sequence shown here is derived from an EMBL/GenBank/DDBJ whole genome shotgun (WGS) entry which is preliminary data.</text>
</comment>
<organism evidence="2 3">
    <name type="scientific">Thermohalobaculum xanthum</name>
    <dbReference type="NCBI Taxonomy" id="2753746"/>
    <lineage>
        <taxon>Bacteria</taxon>
        <taxon>Pseudomonadati</taxon>
        <taxon>Pseudomonadota</taxon>
        <taxon>Alphaproteobacteria</taxon>
        <taxon>Rhodobacterales</taxon>
        <taxon>Paracoccaceae</taxon>
        <taxon>Thermohalobaculum</taxon>
    </lineage>
</organism>
<keyword evidence="1" id="KW-0812">Transmembrane</keyword>
<evidence type="ECO:0000256" key="1">
    <source>
        <dbReference type="SAM" id="Phobius"/>
    </source>
</evidence>
<feature type="transmembrane region" description="Helical" evidence="1">
    <location>
        <begin position="61"/>
        <end position="85"/>
    </location>
</feature>
<dbReference type="RefSeq" id="WP_200608230.1">
    <property type="nucleotide sequence ID" value="NZ_JAEHHL010000002.1"/>
</dbReference>
<dbReference type="InterPro" id="IPR018688">
    <property type="entry name" value="PpoB2-like"/>
</dbReference>
<sequence>MSAVHLSQRPRLMAWLGVGLAAGAGWLALAAMDPAVQSSPLAALAELCMALEAPALAQYPAVAAMWLLMSVAMMLPTAAPAIDLYARLSRRIERGRLLCLAGFAGGYVAAWGGFGLVAAGAQIAIAGAATNATAGATGTLAGALLVLAGAYQLTPLKAACLTLCRNPLAFFMAQWREGPLGATGMGLRHGLICIGCCWALMGLMLVAGAMNLIWMAGLGALMLAEKTLPGADRAGRVIGVALAFAGAALIVDANI</sequence>
<evidence type="ECO:0000313" key="2">
    <source>
        <dbReference type="EMBL" id="MBK0398706.1"/>
    </source>
</evidence>
<keyword evidence="3" id="KW-1185">Reference proteome</keyword>
<feature type="transmembrane region" description="Helical" evidence="1">
    <location>
        <begin position="234"/>
        <end position="251"/>
    </location>
</feature>
<dbReference type="Proteomes" id="UP000655420">
    <property type="component" value="Unassembled WGS sequence"/>
</dbReference>
<reference evidence="2" key="1">
    <citation type="submission" date="2020-12" db="EMBL/GenBank/DDBJ databases">
        <title>Bacterial taxonomy.</title>
        <authorList>
            <person name="Pan X."/>
        </authorList>
    </citation>
    <scope>NUCLEOTIDE SEQUENCE</scope>
    <source>
        <strain evidence="2">M0105</strain>
    </source>
</reference>
<dbReference type="EMBL" id="JAEHHL010000002">
    <property type="protein sequence ID" value="MBK0398706.1"/>
    <property type="molecule type" value="Genomic_DNA"/>
</dbReference>
<feature type="transmembrane region" description="Helical" evidence="1">
    <location>
        <begin position="97"/>
        <end position="117"/>
    </location>
</feature>
<protein>
    <submittedName>
        <fullName evidence="2">DUF2182 domain-containing protein</fullName>
    </submittedName>
</protein>
<keyword evidence="1" id="KW-1133">Transmembrane helix</keyword>
<name>A0A8J7M5J5_9RHOB</name>
<evidence type="ECO:0000313" key="3">
    <source>
        <dbReference type="Proteomes" id="UP000655420"/>
    </source>
</evidence>
<proteinExistence type="predicted"/>
<keyword evidence="1" id="KW-0472">Membrane</keyword>
<feature type="transmembrane region" description="Helical" evidence="1">
    <location>
        <begin position="123"/>
        <end position="147"/>
    </location>
</feature>
<accession>A0A8J7M5J5</accession>
<dbReference type="Pfam" id="PF09948">
    <property type="entry name" value="PpoB2"/>
    <property type="match status" value="1"/>
</dbReference>